<sequence length="84" mass="9362">MAVGEEYLLAEINNEDFTGALEGELSSGACELATELDASHTFFLTHLHQLNFVYKRSRQVSHDFTETQPSKESVLSPTVQQSTE</sequence>
<evidence type="ECO:0000313" key="3">
    <source>
        <dbReference type="Proteomes" id="UP001196413"/>
    </source>
</evidence>
<accession>A0AAD5M8D3</accession>
<organism evidence="2 3">
    <name type="scientific">Parelaphostrongylus tenuis</name>
    <name type="common">Meningeal worm</name>
    <dbReference type="NCBI Taxonomy" id="148309"/>
    <lineage>
        <taxon>Eukaryota</taxon>
        <taxon>Metazoa</taxon>
        <taxon>Ecdysozoa</taxon>
        <taxon>Nematoda</taxon>
        <taxon>Chromadorea</taxon>
        <taxon>Rhabditida</taxon>
        <taxon>Rhabditina</taxon>
        <taxon>Rhabditomorpha</taxon>
        <taxon>Strongyloidea</taxon>
        <taxon>Metastrongylidae</taxon>
        <taxon>Parelaphostrongylus</taxon>
    </lineage>
</organism>
<reference evidence="2" key="1">
    <citation type="submission" date="2021-06" db="EMBL/GenBank/DDBJ databases">
        <title>Parelaphostrongylus tenuis whole genome reference sequence.</title>
        <authorList>
            <person name="Garwood T.J."/>
            <person name="Larsen P.A."/>
            <person name="Fountain-Jones N.M."/>
            <person name="Garbe J.R."/>
            <person name="Macchietto M.G."/>
            <person name="Kania S.A."/>
            <person name="Gerhold R.W."/>
            <person name="Richards J.E."/>
            <person name="Wolf T.M."/>
        </authorList>
    </citation>
    <scope>NUCLEOTIDE SEQUENCE</scope>
    <source>
        <strain evidence="2">MNPRO001-30</strain>
        <tissue evidence="2">Meninges</tissue>
    </source>
</reference>
<feature type="compositionally biased region" description="Polar residues" evidence="1">
    <location>
        <begin position="66"/>
        <end position="84"/>
    </location>
</feature>
<gene>
    <name evidence="2" type="ORF">KIN20_008730</name>
</gene>
<protein>
    <submittedName>
        <fullName evidence="2">Uncharacterized protein</fullName>
    </submittedName>
</protein>
<proteinExistence type="predicted"/>
<dbReference type="EMBL" id="JAHQIW010001372">
    <property type="protein sequence ID" value="KAJ1352403.1"/>
    <property type="molecule type" value="Genomic_DNA"/>
</dbReference>
<comment type="caution">
    <text evidence="2">The sequence shown here is derived from an EMBL/GenBank/DDBJ whole genome shotgun (WGS) entry which is preliminary data.</text>
</comment>
<evidence type="ECO:0000313" key="2">
    <source>
        <dbReference type="EMBL" id="KAJ1352403.1"/>
    </source>
</evidence>
<dbReference type="Proteomes" id="UP001196413">
    <property type="component" value="Unassembled WGS sequence"/>
</dbReference>
<dbReference type="AlphaFoldDB" id="A0AAD5M8D3"/>
<name>A0AAD5M8D3_PARTN</name>
<evidence type="ECO:0000256" key="1">
    <source>
        <dbReference type="SAM" id="MobiDB-lite"/>
    </source>
</evidence>
<keyword evidence="3" id="KW-1185">Reference proteome</keyword>
<feature type="region of interest" description="Disordered" evidence="1">
    <location>
        <begin position="63"/>
        <end position="84"/>
    </location>
</feature>